<reference evidence="7" key="2">
    <citation type="submission" date="2025-05" db="UniProtKB">
        <authorList>
            <consortium name="Ensembl"/>
        </authorList>
    </citation>
    <scope>IDENTIFICATION</scope>
</reference>
<protein>
    <recommendedName>
        <fullName evidence="6">Beta/gamma crystallin 'Greek key' domain-containing protein</fullName>
    </recommendedName>
</protein>
<dbReference type="GeneTree" id="ENSGT00940000163149"/>
<dbReference type="Ensembl" id="ENSGACT00000062146.1">
    <property type="protein sequence ID" value="ENSGACP00000041473.1"/>
    <property type="gene ID" value="ENSGACG00000029505.1"/>
</dbReference>
<sequence>MTMGKVGTGNKYPFRKNHLSFGHSKNGAKPALLCLQIIFYEDRNFQGRKYETNSDCPELTSYLSRCHSCKVESGCFMVFDRPNYMGNQHFVRRGEYADYTSMMGFSDCIRSCRTIPMVQQGLRPPGSKSSGCPQSTFIPDLFFLFSSSVPPTAQGILQDEDLREGELRWSEPRAERRLRQHPGPLPHERLPVLPRDGRPLADVRAAPVQGQDDVHEARRAQELQGHGHERHEVHEHEAHHRFMQLNLSWIPTNKIILLYFDTFHWLF</sequence>
<feature type="domain" description="Beta/gamma crystallin 'Greek key'" evidence="6">
    <location>
        <begin position="74"/>
        <end position="116"/>
    </location>
</feature>
<evidence type="ECO:0000256" key="2">
    <source>
        <dbReference type="ARBA" id="ARBA00009646"/>
    </source>
</evidence>
<feature type="domain" description="Beta/gamma crystallin 'Greek key'" evidence="6">
    <location>
        <begin position="35"/>
        <end position="73"/>
    </location>
</feature>
<evidence type="ECO:0000313" key="8">
    <source>
        <dbReference type="Proteomes" id="UP000007635"/>
    </source>
</evidence>
<dbReference type="PROSITE" id="PS50915">
    <property type="entry name" value="CRYSTALLIN_BETA_GAMMA"/>
    <property type="match status" value="2"/>
</dbReference>
<evidence type="ECO:0000313" key="7">
    <source>
        <dbReference type="Ensembl" id="ENSGACP00000070541.1"/>
    </source>
</evidence>
<dbReference type="InterPro" id="IPR050252">
    <property type="entry name" value="Beta/Gamma-Crystallin"/>
</dbReference>
<dbReference type="SMART" id="SM00247">
    <property type="entry name" value="XTALbg"/>
    <property type="match status" value="1"/>
</dbReference>
<evidence type="ECO:0000256" key="1">
    <source>
        <dbReference type="ARBA" id="ARBA00003689"/>
    </source>
</evidence>
<proteinExistence type="inferred from homology"/>
<dbReference type="PANTHER" id="PTHR11818">
    <property type="entry name" value="BETA/GAMMA CRYSTALLIN"/>
    <property type="match status" value="1"/>
</dbReference>
<dbReference type="PANTHER" id="PTHR11818:SF119">
    <property type="entry name" value="GAMMA-CRYSTALLIN D"/>
    <property type="match status" value="1"/>
</dbReference>
<comment type="function">
    <text evidence="1">Crystallins are the dominant structural components of the vertebrate eye lens.</text>
</comment>
<evidence type="ECO:0000256" key="5">
    <source>
        <dbReference type="SAM" id="MobiDB-lite"/>
    </source>
</evidence>
<dbReference type="Pfam" id="PF00030">
    <property type="entry name" value="Crystall"/>
    <property type="match status" value="1"/>
</dbReference>
<dbReference type="InterPro" id="IPR001064">
    <property type="entry name" value="Beta/gamma_crystallin"/>
</dbReference>
<dbReference type="Gene3D" id="2.60.20.10">
    <property type="entry name" value="Crystallins"/>
    <property type="match status" value="1"/>
</dbReference>
<dbReference type="Proteomes" id="UP000007635">
    <property type="component" value="Chromosome XVI"/>
</dbReference>
<dbReference type="FunFam" id="2.60.20.10:FF:000001">
    <property type="entry name" value="Crystallin gamma S"/>
    <property type="match status" value="1"/>
</dbReference>
<dbReference type="SUPFAM" id="SSF49695">
    <property type="entry name" value="gamma-Crystallin-like"/>
    <property type="match status" value="1"/>
</dbReference>
<keyword evidence="4" id="KW-0677">Repeat</keyword>
<dbReference type="PRINTS" id="PR01367">
    <property type="entry name" value="BGCRYSTALLIN"/>
</dbReference>
<evidence type="ECO:0000256" key="4">
    <source>
        <dbReference type="ARBA" id="ARBA00022737"/>
    </source>
</evidence>
<dbReference type="InterPro" id="IPR011024">
    <property type="entry name" value="G_crystallin-like"/>
</dbReference>
<keyword evidence="8" id="KW-1185">Reference proteome</keyword>
<dbReference type="GO" id="GO:0007601">
    <property type="term" value="P:visual perception"/>
    <property type="evidence" value="ECO:0007669"/>
    <property type="project" value="TreeGrafter"/>
</dbReference>
<dbReference type="AlphaFoldDB" id="A0AAQ4S7U8"/>
<dbReference type="GO" id="GO:0002088">
    <property type="term" value="P:lens development in camera-type eye"/>
    <property type="evidence" value="ECO:0007669"/>
    <property type="project" value="TreeGrafter"/>
</dbReference>
<feature type="region of interest" description="Disordered" evidence="5">
    <location>
        <begin position="173"/>
        <end position="194"/>
    </location>
</feature>
<reference evidence="7 8" key="1">
    <citation type="journal article" date="2021" name="G3 (Bethesda)">
        <title>Improved contiguity of the threespine stickleback genome using long-read sequencing.</title>
        <authorList>
            <person name="Nath S."/>
            <person name="Shaw D.E."/>
            <person name="White M.A."/>
        </authorList>
    </citation>
    <scope>NUCLEOTIDE SEQUENCE [LARGE SCALE GENOMIC DNA]</scope>
    <source>
        <strain evidence="7 8">Lake Benthic</strain>
    </source>
</reference>
<evidence type="ECO:0000259" key="6">
    <source>
        <dbReference type="PROSITE" id="PS50915"/>
    </source>
</evidence>
<accession>A0AAQ4S7U8</accession>
<organism evidence="7 8">
    <name type="scientific">Gasterosteus aculeatus aculeatus</name>
    <name type="common">three-spined stickleback</name>
    <dbReference type="NCBI Taxonomy" id="481459"/>
    <lineage>
        <taxon>Eukaryota</taxon>
        <taxon>Metazoa</taxon>
        <taxon>Chordata</taxon>
        <taxon>Craniata</taxon>
        <taxon>Vertebrata</taxon>
        <taxon>Euteleostomi</taxon>
        <taxon>Actinopterygii</taxon>
        <taxon>Neopterygii</taxon>
        <taxon>Teleostei</taxon>
        <taxon>Neoteleostei</taxon>
        <taxon>Acanthomorphata</taxon>
        <taxon>Eupercaria</taxon>
        <taxon>Perciformes</taxon>
        <taxon>Cottioidei</taxon>
        <taxon>Gasterosteales</taxon>
        <taxon>Gasterosteidae</taxon>
        <taxon>Gasterosteus</taxon>
    </lineage>
</organism>
<evidence type="ECO:0000256" key="3">
    <source>
        <dbReference type="ARBA" id="ARBA00022613"/>
    </source>
</evidence>
<name>A0AAQ4S7U8_GASAC</name>
<dbReference type="GO" id="GO:0005212">
    <property type="term" value="F:structural constituent of eye lens"/>
    <property type="evidence" value="ECO:0007669"/>
    <property type="project" value="UniProtKB-KW"/>
</dbReference>
<dbReference type="Ensembl" id="ENSGACT00000056220.1">
    <property type="protein sequence ID" value="ENSGACP00000070541.1"/>
    <property type="gene ID" value="ENSGACG00000029505.1"/>
</dbReference>
<comment type="similarity">
    <text evidence="2">Belongs to the beta/gamma-crystallin family.</text>
</comment>
<keyword evidence="3" id="KW-0273">Eye lens protein</keyword>